<protein>
    <submittedName>
        <fullName evidence="1">Uncharacterized protein</fullName>
    </submittedName>
</protein>
<keyword evidence="2" id="KW-1185">Reference proteome</keyword>
<dbReference type="OrthoDB" id="371273at2"/>
<gene>
    <name evidence="1" type="ORF">SAMN05920897_10676</name>
</gene>
<dbReference type="RefSeq" id="WP_076488360.1">
    <property type="nucleotide sequence ID" value="NZ_FTMS01000006.1"/>
</dbReference>
<dbReference type="EMBL" id="FTMS01000006">
    <property type="protein sequence ID" value="SIQ27155.1"/>
    <property type="molecule type" value="Genomic_DNA"/>
</dbReference>
<evidence type="ECO:0000313" key="2">
    <source>
        <dbReference type="Proteomes" id="UP000186400"/>
    </source>
</evidence>
<accession>A0A1N6REB0</accession>
<dbReference type="AlphaFoldDB" id="A0A1N6REB0"/>
<proteinExistence type="predicted"/>
<organism evidence="1 2">
    <name type="scientific">Alkalispirochaeta americana</name>
    <dbReference type="NCBI Taxonomy" id="159291"/>
    <lineage>
        <taxon>Bacteria</taxon>
        <taxon>Pseudomonadati</taxon>
        <taxon>Spirochaetota</taxon>
        <taxon>Spirochaetia</taxon>
        <taxon>Spirochaetales</taxon>
        <taxon>Spirochaetaceae</taxon>
        <taxon>Alkalispirochaeta</taxon>
    </lineage>
</organism>
<sequence length="121" mass="13820">MFHSQKFLTQCRKIPAGAFASAGDEQSQLEALFSRFLGAAPRELSQDLLAHVLEHAKDRDEAQQKLADLVDLFWLQYDDAADPLDFSDWEVLRDGINSWAQDLDIELVQYVMERVLSHKAL</sequence>
<dbReference type="Proteomes" id="UP000186400">
    <property type="component" value="Unassembled WGS sequence"/>
</dbReference>
<name>A0A1N6REB0_9SPIO</name>
<reference evidence="2" key="1">
    <citation type="submission" date="2017-01" db="EMBL/GenBank/DDBJ databases">
        <authorList>
            <person name="Varghese N."/>
            <person name="Submissions S."/>
        </authorList>
    </citation>
    <scope>NUCLEOTIDE SEQUENCE [LARGE SCALE GENOMIC DNA]</scope>
    <source>
        <strain evidence="2">ASpG1</strain>
    </source>
</reference>
<dbReference type="STRING" id="159291.SAMN05920897_10676"/>
<evidence type="ECO:0000313" key="1">
    <source>
        <dbReference type="EMBL" id="SIQ27155.1"/>
    </source>
</evidence>